<feature type="coiled-coil region" evidence="10">
    <location>
        <begin position="325"/>
        <end position="359"/>
    </location>
</feature>
<reference evidence="12 13" key="1">
    <citation type="journal article" date="2016" name="Nat. Commun.">
        <title>Thousands of microbial genomes shed light on interconnected biogeochemical processes in an aquifer system.</title>
        <authorList>
            <person name="Anantharaman K."/>
            <person name="Brown C.T."/>
            <person name="Hug L.A."/>
            <person name="Sharon I."/>
            <person name="Castelle C.J."/>
            <person name="Probst A.J."/>
            <person name="Thomas B.C."/>
            <person name="Singh A."/>
            <person name="Wilkins M.J."/>
            <person name="Karaoz U."/>
            <person name="Brodie E.L."/>
            <person name="Williams K.H."/>
            <person name="Hubbard S.S."/>
            <person name="Banfield J.F."/>
        </authorList>
    </citation>
    <scope>NUCLEOTIDE SEQUENCE [LARGE SCALE GENOMIC DNA]</scope>
</reference>
<dbReference type="GO" id="GO:0004813">
    <property type="term" value="F:alanine-tRNA ligase activity"/>
    <property type="evidence" value="ECO:0007669"/>
    <property type="project" value="UniProtKB-UniRule"/>
</dbReference>
<keyword evidence="10" id="KW-0175">Coiled coil</keyword>
<dbReference type="Gene3D" id="3.30.980.10">
    <property type="entry name" value="Threonyl-trna Synthetase, Chain A, domain 2"/>
    <property type="match status" value="1"/>
</dbReference>
<dbReference type="InterPro" id="IPR023033">
    <property type="entry name" value="Ala_tRNA_ligase_euk/bac"/>
</dbReference>
<dbReference type="SUPFAM" id="SSF101353">
    <property type="entry name" value="Putative anticodon-binding domain of alanyl-tRNA synthetase (AlaRS)"/>
    <property type="match status" value="1"/>
</dbReference>
<dbReference type="InterPro" id="IPR045864">
    <property type="entry name" value="aa-tRNA-synth_II/BPL/LPL"/>
</dbReference>
<dbReference type="EC" id="6.1.1.7" evidence="9"/>
<keyword evidence="2 9" id="KW-0820">tRNA-binding</keyword>
<comment type="domain">
    <text evidence="9">Consists of three domains; the N-terminal catalytic domain, the editing domain and the C-terminal C-Ala domain. The editing domain removes incorrectly charged amino acids, while the C-Ala domain, along with tRNA(Ala), serves as a bridge to cooperatively bring together the editing and aminoacylation centers thus stimulating deacylation of misacylated tRNAs.</text>
</comment>
<keyword evidence="4 9" id="KW-0547">Nucleotide-binding</keyword>
<comment type="similarity">
    <text evidence="1 9">Belongs to the class-II aminoacyl-tRNA synthetase family.</text>
</comment>
<evidence type="ECO:0000256" key="7">
    <source>
        <dbReference type="ARBA" id="ARBA00022917"/>
    </source>
</evidence>
<evidence type="ECO:0000256" key="9">
    <source>
        <dbReference type="HAMAP-Rule" id="MF_00036"/>
    </source>
</evidence>
<dbReference type="PROSITE" id="PS50860">
    <property type="entry name" value="AA_TRNA_LIGASE_II_ALA"/>
    <property type="match status" value="1"/>
</dbReference>
<evidence type="ECO:0000256" key="10">
    <source>
        <dbReference type="SAM" id="Coils"/>
    </source>
</evidence>
<evidence type="ECO:0000313" key="13">
    <source>
        <dbReference type="Proteomes" id="UP000178432"/>
    </source>
</evidence>
<feature type="binding site" evidence="9">
    <location>
        <position position="452"/>
    </location>
    <ligand>
        <name>Zn(2+)</name>
        <dbReference type="ChEBI" id="CHEBI:29105"/>
    </ligand>
</feature>
<feature type="binding site" evidence="9">
    <location>
        <position position="554"/>
    </location>
    <ligand>
        <name>Zn(2+)</name>
        <dbReference type="ChEBI" id="CHEBI:29105"/>
    </ligand>
</feature>
<feature type="binding site" evidence="9">
    <location>
        <position position="550"/>
    </location>
    <ligand>
        <name>Zn(2+)</name>
        <dbReference type="ChEBI" id="CHEBI:29105"/>
    </ligand>
</feature>
<keyword evidence="9" id="KW-0862">Zinc</keyword>
<evidence type="ECO:0000256" key="5">
    <source>
        <dbReference type="ARBA" id="ARBA00022840"/>
    </source>
</evidence>
<dbReference type="FunFam" id="3.30.980.10:FF:000004">
    <property type="entry name" value="Alanine--tRNA ligase, cytoplasmic"/>
    <property type="match status" value="1"/>
</dbReference>
<dbReference type="PANTHER" id="PTHR11777:SF9">
    <property type="entry name" value="ALANINE--TRNA LIGASE, CYTOPLASMIC"/>
    <property type="match status" value="1"/>
</dbReference>
<keyword evidence="6 9" id="KW-0694">RNA-binding</keyword>
<dbReference type="InterPro" id="IPR018162">
    <property type="entry name" value="Ala-tRNA-ligase_IIc_anticod-bd"/>
</dbReference>
<dbReference type="NCBIfam" id="NF002436">
    <property type="entry name" value="PRK01584.1"/>
    <property type="match status" value="1"/>
</dbReference>
<dbReference type="Pfam" id="PF01411">
    <property type="entry name" value="tRNA-synt_2c"/>
    <property type="match status" value="1"/>
</dbReference>
<keyword evidence="3 9" id="KW-0436">Ligase</keyword>
<keyword evidence="9" id="KW-0479">Metal-binding</keyword>
<dbReference type="GO" id="GO:0005524">
    <property type="term" value="F:ATP binding"/>
    <property type="evidence" value="ECO:0007669"/>
    <property type="project" value="UniProtKB-UniRule"/>
</dbReference>
<dbReference type="GO" id="GO:0002161">
    <property type="term" value="F:aminoacyl-tRNA deacylase activity"/>
    <property type="evidence" value="ECO:0007669"/>
    <property type="project" value="TreeGrafter"/>
</dbReference>
<dbReference type="AlphaFoldDB" id="A0A1G1Y6T9"/>
<dbReference type="InterPro" id="IPR050058">
    <property type="entry name" value="Ala-tRNA_ligase"/>
</dbReference>
<dbReference type="Pfam" id="PF07973">
    <property type="entry name" value="tRNA_SAD"/>
    <property type="match status" value="1"/>
</dbReference>
<sequence length="584" mass="66239">MFTAEKLKKKYLEFFQAKGHAIIPSASLIPENDPTVLFTSAGMHPLVPYLLGEKHPAGSRLCNVQKCLRLGDIDEVGDSRHLTFFEMLGNWSLGEYWKKEAIEMSFEFLAKVLEIPLEKLAISCFAGEPENNIPQDGESAEIWKLLGLPAERIAFLGRQDNWWGPAGQTGPCGPDTEMYYWTGPGPAPKVFDVKDRNWLEIWNDVFMQYNKTADGKYEELKQKNVDTGLGVERTAAALNGFDNVYEIESFQAIIKKIEELSGKRYQEHQKEFRIIADHLRAATFILGDQKGIIPANLDQGYVLRRLIRRAVRHGRLIGIKEIFTFKIAEVVIKNYSADYQELKKNRDFIVEQLIREEEKFLQTLEKGMKEFNKLATKDISGYDAFILFSSYGFPLEMTKELAEEKGIKIDEAGFDKEFKKHQDLSRAGAEQKFKGGLADNSETSARMHTAAHLLLAALRQVLGDQVFQKGSNITPERIRFDFSYGEKMTPEQIKRVENLVNEQIQKEIPVICEEMPLEEAKKRGAMGVFEHKYGDKVKVYTIGGFSSEICGGPHTKNTADLSHFKILKEESSSAGVRRIKAVIG</sequence>
<comment type="caution">
    <text evidence="12">The sequence shown here is derived from an EMBL/GenBank/DDBJ whole genome shotgun (WGS) entry which is preliminary data.</text>
</comment>
<keyword evidence="5 9" id="KW-0067">ATP-binding</keyword>
<evidence type="ECO:0000256" key="2">
    <source>
        <dbReference type="ARBA" id="ARBA00022555"/>
    </source>
</evidence>
<dbReference type="CDD" id="cd00673">
    <property type="entry name" value="AlaRS_core"/>
    <property type="match status" value="1"/>
</dbReference>
<dbReference type="GO" id="GO:0005737">
    <property type="term" value="C:cytoplasm"/>
    <property type="evidence" value="ECO:0007669"/>
    <property type="project" value="UniProtKB-SubCell"/>
</dbReference>
<evidence type="ECO:0000256" key="3">
    <source>
        <dbReference type="ARBA" id="ARBA00022598"/>
    </source>
</evidence>
<dbReference type="NCBIfam" id="TIGR00344">
    <property type="entry name" value="alaS"/>
    <property type="match status" value="1"/>
</dbReference>
<dbReference type="Proteomes" id="UP000178432">
    <property type="component" value="Unassembled WGS sequence"/>
</dbReference>
<dbReference type="PANTHER" id="PTHR11777">
    <property type="entry name" value="ALANYL-TRNA SYNTHETASE"/>
    <property type="match status" value="1"/>
</dbReference>
<keyword evidence="7 9" id="KW-0648">Protein biosynthesis</keyword>
<proteinExistence type="inferred from homology"/>
<evidence type="ECO:0000256" key="8">
    <source>
        <dbReference type="ARBA" id="ARBA00023146"/>
    </source>
</evidence>
<organism evidence="12 13">
    <name type="scientific">Candidatus Buchananbacteria bacterium RIFCSPHIGHO2_01_FULL_46_12</name>
    <dbReference type="NCBI Taxonomy" id="1797536"/>
    <lineage>
        <taxon>Bacteria</taxon>
        <taxon>Candidatus Buchananiibacteriota</taxon>
    </lineage>
</organism>
<dbReference type="InterPro" id="IPR018163">
    <property type="entry name" value="Thr/Ala-tRNA-synth_IIc_edit"/>
</dbReference>
<dbReference type="SUPFAM" id="SSF55186">
    <property type="entry name" value="ThrRS/AlaRS common domain"/>
    <property type="match status" value="1"/>
</dbReference>
<dbReference type="InterPro" id="IPR018165">
    <property type="entry name" value="Ala-tRNA-synth_IIc_core"/>
</dbReference>
<evidence type="ECO:0000256" key="1">
    <source>
        <dbReference type="ARBA" id="ARBA00008226"/>
    </source>
</evidence>
<evidence type="ECO:0000256" key="4">
    <source>
        <dbReference type="ARBA" id="ARBA00022741"/>
    </source>
</evidence>
<dbReference type="InterPro" id="IPR018164">
    <property type="entry name" value="Ala-tRNA-synth_IIc_N"/>
</dbReference>
<keyword evidence="9" id="KW-0963">Cytoplasm</keyword>
<protein>
    <recommendedName>
        <fullName evidence="9">Alanine--tRNA ligase</fullName>
        <ecNumber evidence="9">6.1.1.7</ecNumber>
    </recommendedName>
    <alternativeName>
        <fullName evidence="9">Alanyl-tRNA synthetase</fullName>
        <shortName evidence="9">AlaRS</shortName>
    </alternativeName>
</protein>
<evidence type="ECO:0000313" key="12">
    <source>
        <dbReference type="EMBL" id="OGY48018.1"/>
    </source>
</evidence>
<comment type="cofactor">
    <cofactor evidence="9">
        <name>Zn(2+)</name>
        <dbReference type="ChEBI" id="CHEBI:29105"/>
    </cofactor>
    <text evidence="9">Binds 1 zinc ion per subunit.</text>
</comment>
<comment type="function">
    <text evidence="9">Catalyzes the attachment of alanine to tRNA(Ala) in a two-step reaction: alanine is first activated by ATP to form Ala-AMP and then transferred to the acceptor end of tRNA(Ala). Also edits incorrectly charged Ser-tRNA(Ala) and Gly-tRNA(Ala) via its editing domain.</text>
</comment>
<dbReference type="GO" id="GO:0006419">
    <property type="term" value="P:alanyl-tRNA aminoacylation"/>
    <property type="evidence" value="ECO:0007669"/>
    <property type="project" value="UniProtKB-UniRule"/>
</dbReference>
<gene>
    <name evidence="9" type="primary">alaS</name>
    <name evidence="12" type="ORF">A2663_03270</name>
</gene>
<dbReference type="Gene3D" id="3.30.54.20">
    <property type="match status" value="1"/>
</dbReference>
<dbReference type="GO" id="GO:0000049">
    <property type="term" value="F:tRNA binding"/>
    <property type="evidence" value="ECO:0007669"/>
    <property type="project" value="UniProtKB-KW"/>
</dbReference>
<evidence type="ECO:0000256" key="6">
    <source>
        <dbReference type="ARBA" id="ARBA00022884"/>
    </source>
</evidence>
<dbReference type="Gene3D" id="3.30.930.10">
    <property type="entry name" value="Bira Bifunctional Protein, Domain 2"/>
    <property type="match status" value="1"/>
</dbReference>
<dbReference type="InterPro" id="IPR012947">
    <property type="entry name" value="tRNA_SAD"/>
</dbReference>
<name>A0A1G1Y6T9_9BACT</name>
<dbReference type="PRINTS" id="PR00980">
    <property type="entry name" value="TRNASYNTHALA"/>
</dbReference>
<dbReference type="HAMAP" id="MF_00036_B">
    <property type="entry name" value="Ala_tRNA_synth_B"/>
    <property type="match status" value="1"/>
</dbReference>
<feature type="domain" description="Alanyl-transfer RNA synthetases family profile" evidence="11">
    <location>
        <begin position="2"/>
        <end position="584"/>
    </location>
</feature>
<comment type="catalytic activity">
    <reaction evidence="9">
        <text>tRNA(Ala) + L-alanine + ATP = L-alanyl-tRNA(Ala) + AMP + diphosphate</text>
        <dbReference type="Rhea" id="RHEA:12540"/>
        <dbReference type="Rhea" id="RHEA-COMP:9657"/>
        <dbReference type="Rhea" id="RHEA-COMP:9923"/>
        <dbReference type="ChEBI" id="CHEBI:30616"/>
        <dbReference type="ChEBI" id="CHEBI:33019"/>
        <dbReference type="ChEBI" id="CHEBI:57972"/>
        <dbReference type="ChEBI" id="CHEBI:78442"/>
        <dbReference type="ChEBI" id="CHEBI:78497"/>
        <dbReference type="ChEBI" id="CHEBI:456215"/>
        <dbReference type="EC" id="6.1.1.7"/>
    </reaction>
</comment>
<comment type="subcellular location">
    <subcellularLocation>
        <location evidence="9">Cytoplasm</location>
    </subcellularLocation>
</comment>
<dbReference type="EMBL" id="MHIF01000021">
    <property type="protein sequence ID" value="OGY48018.1"/>
    <property type="molecule type" value="Genomic_DNA"/>
</dbReference>
<dbReference type="SUPFAM" id="SSF55681">
    <property type="entry name" value="Class II aaRS and biotin synthetases"/>
    <property type="match status" value="1"/>
</dbReference>
<feature type="binding site" evidence="9">
    <location>
        <position position="448"/>
    </location>
    <ligand>
        <name>Zn(2+)</name>
        <dbReference type="ChEBI" id="CHEBI:29105"/>
    </ligand>
</feature>
<keyword evidence="8 9" id="KW-0030">Aminoacyl-tRNA synthetase</keyword>
<evidence type="ECO:0000259" key="11">
    <source>
        <dbReference type="PROSITE" id="PS50860"/>
    </source>
</evidence>
<dbReference type="SMART" id="SM00863">
    <property type="entry name" value="tRNA_SAD"/>
    <property type="match status" value="1"/>
</dbReference>
<accession>A0A1G1Y6T9</accession>
<dbReference type="GO" id="GO:0008270">
    <property type="term" value="F:zinc ion binding"/>
    <property type="evidence" value="ECO:0007669"/>
    <property type="project" value="UniProtKB-UniRule"/>
</dbReference>
<dbReference type="InterPro" id="IPR002318">
    <property type="entry name" value="Ala-tRNA-lgiase_IIc"/>
</dbReference>